<organism evidence="1 2">
    <name type="scientific">Litoribaculum gwangyangense</name>
    <dbReference type="NCBI Taxonomy" id="1130722"/>
    <lineage>
        <taxon>Bacteria</taxon>
        <taxon>Pseudomonadati</taxon>
        <taxon>Bacteroidota</taxon>
        <taxon>Flavobacteriia</taxon>
        <taxon>Flavobacteriales</taxon>
        <taxon>Flavobacteriaceae</taxon>
        <taxon>Litoribaculum</taxon>
    </lineage>
</organism>
<keyword evidence="2" id="KW-1185">Reference proteome</keyword>
<protein>
    <recommendedName>
        <fullName evidence="3">Peptidase M10 metallopeptidase domain-containing protein</fullName>
    </recommendedName>
</protein>
<evidence type="ECO:0000313" key="1">
    <source>
        <dbReference type="EMBL" id="GAA4801807.1"/>
    </source>
</evidence>
<evidence type="ECO:0000313" key="2">
    <source>
        <dbReference type="Proteomes" id="UP001501433"/>
    </source>
</evidence>
<dbReference type="Proteomes" id="UP001501433">
    <property type="component" value="Unassembled WGS sequence"/>
</dbReference>
<dbReference type="RefSeq" id="WP_345275326.1">
    <property type="nucleotide sequence ID" value="NZ_BAABJW010000001.1"/>
</dbReference>
<name>A0ABP9BXN8_9FLAO</name>
<comment type="caution">
    <text evidence="1">The sequence shown here is derived from an EMBL/GenBank/DDBJ whole genome shotgun (WGS) entry which is preliminary data.</text>
</comment>
<gene>
    <name evidence="1" type="ORF">GCM10023330_04720</name>
</gene>
<sequence length="174" mass="20650">MKYYIVFILSFLLHSNLSSQVKPIILKSLLKNKNETFKGFILNDSLVAEFFEEYRFSVLKHDIELENRLDEIRWILIEPESNTPQELSGFNLGKIDRERKLILLSKLCLLDYGILKATLFRELSHYLGLPYNSDCCEIMRVNKPKGYSYAWTDDIEIREIEFEKLYQELIKIND</sequence>
<dbReference type="EMBL" id="BAABJW010000001">
    <property type="protein sequence ID" value="GAA4801807.1"/>
    <property type="molecule type" value="Genomic_DNA"/>
</dbReference>
<evidence type="ECO:0008006" key="3">
    <source>
        <dbReference type="Google" id="ProtNLM"/>
    </source>
</evidence>
<proteinExistence type="predicted"/>
<reference evidence="2" key="1">
    <citation type="journal article" date="2019" name="Int. J. Syst. Evol. Microbiol.">
        <title>The Global Catalogue of Microorganisms (GCM) 10K type strain sequencing project: providing services to taxonomists for standard genome sequencing and annotation.</title>
        <authorList>
            <consortium name="The Broad Institute Genomics Platform"/>
            <consortium name="The Broad Institute Genome Sequencing Center for Infectious Disease"/>
            <person name="Wu L."/>
            <person name="Ma J."/>
        </authorList>
    </citation>
    <scope>NUCLEOTIDE SEQUENCE [LARGE SCALE GENOMIC DNA]</scope>
    <source>
        <strain evidence="2">JCM 18325</strain>
    </source>
</reference>
<accession>A0ABP9BXN8</accession>